<proteinExistence type="predicted"/>
<gene>
    <name evidence="1" type="ORF">EXIGLDRAFT_688083</name>
</gene>
<dbReference type="PANTHER" id="PTHR43329">
    <property type="entry name" value="EPOXIDE HYDROLASE"/>
    <property type="match status" value="1"/>
</dbReference>
<dbReference type="AlphaFoldDB" id="A0A165B5G9"/>
<dbReference type="Proteomes" id="UP000077266">
    <property type="component" value="Unassembled WGS sequence"/>
</dbReference>
<name>A0A165B5G9_EXIGL</name>
<dbReference type="OrthoDB" id="408373at2759"/>
<dbReference type="STRING" id="1314781.A0A165B5G9"/>
<evidence type="ECO:0000313" key="1">
    <source>
        <dbReference type="EMBL" id="KZV79864.1"/>
    </source>
</evidence>
<protein>
    <submittedName>
        <fullName evidence="1">Alpha/beta-hydrolase</fullName>
    </submittedName>
</protein>
<sequence length="271" mass="30594">MLGFGGTDKPTDPGEFRLKLLAQDVVEIVDKENPQPARAVAIAHDWGSVVLSRIAMYHPTRFVAYAWLAFGFLPPTPATGPIDLEVALAWLKQTVGVELYAYQDFLLKPEAAKLMETNIDSLIDMSFPEKAEHWQETMTTRGGMEDWITNNKRGPRASWLTEEYVQEYSQNLLRGGFDSPLNYYRCFMGPWNIDDENKLVETLETFSIDQPVFFGPALRDYVGLPSIQTPPTQAVANDLTIVEFDTGHWVYLELPDKVNEALDAWLSSKGL</sequence>
<dbReference type="GO" id="GO:0016787">
    <property type="term" value="F:hydrolase activity"/>
    <property type="evidence" value="ECO:0007669"/>
    <property type="project" value="UniProtKB-KW"/>
</dbReference>
<keyword evidence="2" id="KW-1185">Reference proteome</keyword>
<dbReference type="Gene3D" id="3.40.50.1820">
    <property type="entry name" value="alpha/beta hydrolase"/>
    <property type="match status" value="1"/>
</dbReference>
<dbReference type="InParanoid" id="A0A165B5G9"/>
<evidence type="ECO:0000313" key="2">
    <source>
        <dbReference type="Proteomes" id="UP000077266"/>
    </source>
</evidence>
<accession>A0A165B5G9</accession>
<organism evidence="1 2">
    <name type="scientific">Exidia glandulosa HHB12029</name>
    <dbReference type="NCBI Taxonomy" id="1314781"/>
    <lineage>
        <taxon>Eukaryota</taxon>
        <taxon>Fungi</taxon>
        <taxon>Dikarya</taxon>
        <taxon>Basidiomycota</taxon>
        <taxon>Agaricomycotina</taxon>
        <taxon>Agaricomycetes</taxon>
        <taxon>Auriculariales</taxon>
        <taxon>Exidiaceae</taxon>
        <taxon>Exidia</taxon>
    </lineage>
</organism>
<reference evidence="1 2" key="1">
    <citation type="journal article" date="2016" name="Mol. Biol. Evol.">
        <title>Comparative Genomics of Early-Diverging Mushroom-Forming Fungi Provides Insights into the Origins of Lignocellulose Decay Capabilities.</title>
        <authorList>
            <person name="Nagy L.G."/>
            <person name="Riley R."/>
            <person name="Tritt A."/>
            <person name="Adam C."/>
            <person name="Daum C."/>
            <person name="Floudas D."/>
            <person name="Sun H."/>
            <person name="Yadav J.S."/>
            <person name="Pangilinan J."/>
            <person name="Larsson K.H."/>
            <person name="Matsuura K."/>
            <person name="Barry K."/>
            <person name="Labutti K."/>
            <person name="Kuo R."/>
            <person name="Ohm R.A."/>
            <person name="Bhattacharya S.S."/>
            <person name="Shirouzu T."/>
            <person name="Yoshinaga Y."/>
            <person name="Martin F.M."/>
            <person name="Grigoriev I.V."/>
            <person name="Hibbett D.S."/>
        </authorList>
    </citation>
    <scope>NUCLEOTIDE SEQUENCE [LARGE SCALE GENOMIC DNA]</scope>
    <source>
        <strain evidence="1 2">HHB12029</strain>
    </source>
</reference>
<keyword evidence="1" id="KW-0378">Hydrolase</keyword>
<dbReference type="SUPFAM" id="SSF53474">
    <property type="entry name" value="alpha/beta-Hydrolases"/>
    <property type="match status" value="1"/>
</dbReference>
<dbReference type="EMBL" id="KV426550">
    <property type="protein sequence ID" value="KZV79864.1"/>
    <property type="molecule type" value="Genomic_DNA"/>
</dbReference>
<dbReference type="InterPro" id="IPR029058">
    <property type="entry name" value="AB_hydrolase_fold"/>
</dbReference>